<keyword evidence="3" id="KW-1185">Reference proteome</keyword>
<dbReference type="AlphaFoldDB" id="A0A2A5T3U7"/>
<sequence>MSLVKIIKIESLGDERGNLATIEGNNNIPFDIKRAYYLFNTEKGVSRGFHAHKKLKQIAICLKGSCKFILDDGQHKDTVLLCSPLEGLFIESMMWREIHEFSDECILLVLASEYYDEDDYIRDYLIFLKEVELNDSFVK</sequence>
<dbReference type="SUPFAM" id="SSF51182">
    <property type="entry name" value="RmlC-like cupins"/>
    <property type="match status" value="1"/>
</dbReference>
<dbReference type="GeneID" id="66951542"/>
<name>A0A2A5T3U7_9GAMM</name>
<dbReference type="RefSeq" id="WP_097356330.1">
    <property type="nucleotide sequence ID" value="NZ_CAWNJE010000031.1"/>
</dbReference>
<organism evidence="2 3">
    <name type="scientific">Candidatus Enterovibrio escicola</name>
    <dbReference type="NCBI Taxonomy" id="1927127"/>
    <lineage>
        <taxon>Bacteria</taxon>
        <taxon>Pseudomonadati</taxon>
        <taxon>Pseudomonadota</taxon>
        <taxon>Gammaproteobacteria</taxon>
        <taxon>Vibrionales</taxon>
        <taxon>Vibrionaceae</taxon>
        <taxon>Enterovibrio</taxon>
    </lineage>
</organism>
<protein>
    <recommendedName>
        <fullName evidence="1">Sugar 3,4-ketoisomerase QdtA cupin domain-containing protein</fullName>
    </recommendedName>
</protein>
<evidence type="ECO:0000259" key="1">
    <source>
        <dbReference type="Pfam" id="PF05523"/>
    </source>
</evidence>
<gene>
    <name evidence="2" type="ORF">BTN49_1372</name>
</gene>
<dbReference type="InterPro" id="IPR008894">
    <property type="entry name" value="QdtA_cupin_dom"/>
</dbReference>
<proteinExistence type="predicted"/>
<dbReference type="InterPro" id="IPR014710">
    <property type="entry name" value="RmlC-like_jellyroll"/>
</dbReference>
<dbReference type="Proteomes" id="UP000219020">
    <property type="component" value="Unassembled WGS sequence"/>
</dbReference>
<dbReference type="CDD" id="cd20292">
    <property type="entry name" value="cupin_QdtA-like"/>
    <property type="match status" value="1"/>
</dbReference>
<evidence type="ECO:0000313" key="3">
    <source>
        <dbReference type="Proteomes" id="UP000219020"/>
    </source>
</evidence>
<comment type="caution">
    <text evidence="2">The sequence shown here is derived from an EMBL/GenBank/DDBJ whole genome shotgun (WGS) entry which is preliminary data.</text>
</comment>
<dbReference type="EMBL" id="NBYY01000013">
    <property type="protein sequence ID" value="PCS22821.1"/>
    <property type="molecule type" value="Genomic_DNA"/>
</dbReference>
<dbReference type="Gene3D" id="2.60.120.10">
    <property type="entry name" value="Jelly Rolls"/>
    <property type="match status" value="1"/>
</dbReference>
<dbReference type="Pfam" id="PF05523">
    <property type="entry name" value="FdtA"/>
    <property type="match status" value="1"/>
</dbReference>
<evidence type="ECO:0000313" key="2">
    <source>
        <dbReference type="EMBL" id="PCS22821.1"/>
    </source>
</evidence>
<accession>A0A2A5T3U7</accession>
<feature type="domain" description="Sugar 3,4-ketoisomerase QdtA cupin" evidence="1">
    <location>
        <begin position="4"/>
        <end position="131"/>
    </location>
</feature>
<reference evidence="3" key="1">
    <citation type="submission" date="2017-04" db="EMBL/GenBank/DDBJ databases">
        <title>Genome evolution of the luminous symbionts of deep sea anglerfish.</title>
        <authorList>
            <person name="Hendry T.A."/>
        </authorList>
    </citation>
    <scope>NUCLEOTIDE SEQUENCE [LARGE SCALE GENOMIC DNA]</scope>
</reference>
<dbReference type="InterPro" id="IPR011051">
    <property type="entry name" value="RmlC_Cupin_sf"/>
</dbReference>